<evidence type="ECO:0000313" key="3">
    <source>
        <dbReference type="Proteomes" id="UP001254257"/>
    </source>
</evidence>
<evidence type="ECO:0000256" key="1">
    <source>
        <dbReference type="SAM" id="MobiDB-lite"/>
    </source>
</evidence>
<protein>
    <recommendedName>
        <fullName evidence="4">Transposase</fullName>
    </recommendedName>
</protein>
<name>A0ABU3SED9_9HYPH</name>
<dbReference type="Proteomes" id="UP001254257">
    <property type="component" value="Unassembled WGS sequence"/>
</dbReference>
<dbReference type="EMBL" id="JAWDID010000060">
    <property type="protein sequence ID" value="MDU0343160.1"/>
    <property type="molecule type" value="Genomic_DNA"/>
</dbReference>
<evidence type="ECO:0000313" key="2">
    <source>
        <dbReference type="EMBL" id="MDU0343160.1"/>
    </source>
</evidence>
<proteinExistence type="predicted"/>
<gene>
    <name evidence="2" type="ORF">RKE40_24975</name>
</gene>
<dbReference type="RefSeq" id="WP_316020899.1">
    <property type="nucleotide sequence ID" value="NZ_JAWDID010000060.1"/>
</dbReference>
<feature type="compositionally biased region" description="Low complexity" evidence="1">
    <location>
        <begin position="1"/>
        <end position="10"/>
    </location>
</feature>
<organism evidence="2 3">
    <name type="scientific">Bosea rubneri</name>
    <dbReference type="NCBI Taxonomy" id="3075434"/>
    <lineage>
        <taxon>Bacteria</taxon>
        <taxon>Pseudomonadati</taxon>
        <taxon>Pseudomonadota</taxon>
        <taxon>Alphaproteobacteria</taxon>
        <taxon>Hyphomicrobiales</taxon>
        <taxon>Boseaceae</taxon>
        <taxon>Bosea</taxon>
    </lineage>
</organism>
<accession>A0ABU3SED9</accession>
<keyword evidence="3" id="KW-1185">Reference proteome</keyword>
<reference evidence="2 3" key="1">
    <citation type="submission" date="2023-09" db="EMBL/GenBank/DDBJ databases">
        <title>Whole genome shotgun sequencing (WGS) of Bosea sp. ZW T0_25, isolated from stored onions (Allium cepa).</title>
        <authorList>
            <person name="Stoll D.A."/>
            <person name="Huch M."/>
        </authorList>
    </citation>
    <scope>NUCLEOTIDE SEQUENCE [LARGE SCALE GENOMIC DNA]</scope>
    <source>
        <strain evidence="2 3">ZW T0_25</strain>
    </source>
</reference>
<feature type="region of interest" description="Disordered" evidence="1">
    <location>
        <begin position="1"/>
        <end position="25"/>
    </location>
</feature>
<evidence type="ECO:0008006" key="4">
    <source>
        <dbReference type="Google" id="ProtNLM"/>
    </source>
</evidence>
<comment type="caution">
    <text evidence="2">The sequence shown here is derived from an EMBL/GenBank/DDBJ whole genome shotgun (WGS) entry which is preliminary data.</text>
</comment>
<sequence length="109" mass="12900">MRPNNNSLSDLSRRRPRRRAKQQVYSERYRQKLAAANCPDRDDIAAAVLRTMLPIWAKSPQWWHERYFPRLWDDLEAKGFDRDAAAAKVQAMMHAHLNRIERQGRRDGA</sequence>